<organism evidence="11 12">
    <name type="scientific">Bifidobacterium bohemicum DSM 22767</name>
    <dbReference type="NCBI Taxonomy" id="1437606"/>
    <lineage>
        <taxon>Bacteria</taxon>
        <taxon>Bacillati</taxon>
        <taxon>Actinomycetota</taxon>
        <taxon>Actinomycetes</taxon>
        <taxon>Bifidobacteriales</taxon>
        <taxon>Bifidobacteriaceae</taxon>
        <taxon>Bifidobacterium</taxon>
    </lineage>
</organism>
<keyword evidence="8 9" id="KW-0472">Membrane</keyword>
<reference evidence="11 12" key="1">
    <citation type="submission" date="2014-03" db="EMBL/GenBank/DDBJ databases">
        <title>Genomics of Bifidobacteria.</title>
        <authorList>
            <person name="Ventura M."/>
            <person name="Milani C."/>
            <person name="Lugli G.A."/>
        </authorList>
    </citation>
    <scope>NUCLEOTIDE SEQUENCE [LARGE SCALE GENOMIC DNA]</scope>
    <source>
        <strain evidence="11 12">DSM 22767</strain>
    </source>
</reference>
<protein>
    <recommendedName>
        <fullName evidence="9">Transport permease protein</fullName>
    </recommendedName>
</protein>
<dbReference type="EMBL" id="JGYP01000002">
    <property type="protein sequence ID" value="KFI46044.1"/>
    <property type="molecule type" value="Genomic_DNA"/>
</dbReference>
<dbReference type="GO" id="GO:0015920">
    <property type="term" value="P:lipopolysaccharide transport"/>
    <property type="evidence" value="ECO:0007669"/>
    <property type="project" value="TreeGrafter"/>
</dbReference>
<proteinExistence type="inferred from homology"/>
<evidence type="ECO:0000256" key="6">
    <source>
        <dbReference type="ARBA" id="ARBA00022692"/>
    </source>
</evidence>
<evidence type="ECO:0000259" key="10">
    <source>
        <dbReference type="PROSITE" id="PS51012"/>
    </source>
</evidence>
<feature type="transmembrane region" description="Helical" evidence="9">
    <location>
        <begin position="109"/>
        <end position="135"/>
    </location>
</feature>
<accession>A0A086ZHP4</accession>
<evidence type="ECO:0000256" key="4">
    <source>
        <dbReference type="ARBA" id="ARBA00022475"/>
    </source>
</evidence>
<dbReference type="OrthoDB" id="9789409at2"/>
<comment type="caution">
    <text evidence="11">The sequence shown here is derived from an EMBL/GenBank/DDBJ whole genome shotgun (WGS) entry which is preliminary data.</text>
</comment>
<keyword evidence="3 9" id="KW-0813">Transport</keyword>
<evidence type="ECO:0000256" key="3">
    <source>
        <dbReference type="ARBA" id="ARBA00022448"/>
    </source>
</evidence>
<dbReference type="Proteomes" id="UP000029096">
    <property type="component" value="Unassembled WGS sequence"/>
</dbReference>
<evidence type="ECO:0000256" key="1">
    <source>
        <dbReference type="ARBA" id="ARBA00004429"/>
    </source>
</evidence>
<feature type="transmembrane region" description="Helical" evidence="9">
    <location>
        <begin position="34"/>
        <end position="56"/>
    </location>
</feature>
<evidence type="ECO:0000313" key="12">
    <source>
        <dbReference type="Proteomes" id="UP000029096"/>
    </source>
</evidence>
<evidence type="ECO:0000256" key="7">
    <source>
        <dbReference type="ARBA" id="ARBA00022989"/>
    </source>
</evidence>
<dbReference type="GO" id="GO:0140359">
    <property type="term" value="F:ABC-type transporter activity"/>
    <property type="evidence" value="ECO:0007669"/>
    <property type="project" value="InterPro"/>
</dbReference>
<dbReference type="Pfam" id="PF01061">
    <property type="entry name" value="ABC2_membrane"/>
    <property type="match status" value="1"/>
</dbReference>
<evidence type="ECO:0000256" key="5">
    <source>
        <dbReference type="ARBA" id="ARBA00022519"/>
    </source>
</evidence>
<evidence type="ECO:0000313" key="11">
    <source>
        <dbReference type="EMBL" id="KFI46044.1"/>
    </source>
</evidence>
<sequence>MKALARKMTERYHYSLVVLKELVKTDFKLRYQGSFLGIAWSVVKPLMLFGIMYMVFVRFLHFTDGTPQYPVVLLMGNCLWQFFSEATGTGLRSIVDRGDILRKIHFPNYIIVVSATCGALISLGINLVVIMLFAVVNGVHFTWRALLLPLNLIELYVFALGCALLLATMYVHFRDIQHIWEVVSQMVFYATPIIYPLSMVSHNYPVIGKLMLMSPIAQSFQDARHNLIDPQNVQIIWNQIGNPAICLIPYALSIAFLILGVYVFRKYSRKFAEIM</sequence>
<dbReference type="PANTHER" id="PTHR30413">
    <property type="entry name" value="INNER MEMBRANE TRANSPORT PERMEASE"/>
    <property type="match status" value="1"/>
</dbReference>
<keyword evidence="4 9" id="KW-1003">Cell membrane</keyword>
<dbReference type="InterPro" id="IPR013525">
    <property type="entry name" value="ABC2_TM"/>
</dbReference>
<dbReference type="PROSITE" id="PS51012">
    <property type="entry name" value="ABC_TM2"/>
    <property type="match status" value="1"/>
</dbReference>
<dbReference type="eggNOG" id="COG1682">
    <property type="taxonomic scope" value="Bacteria"/>
</dbReference>
<evidence type="ECO:0000256" key="2">
    <source>
        <dbReference type="ARBA" id="ARBA00007783"/>
    </source>
</evidence>
<name>A0A086ZHP4_9BIFI</name>
<feature type="domain" description="ABC transmembrane type-2" evidence="10">
    <location>
        <begin position="36"/>
        <end position="267"/>
    </location>
</feature>
<feature type="transmembrane region" description="Helical" evidence="9">
    <location>
        <begin position="185"/>
        <end position="204"/>
    </location>
</feature>
<dbReference type="PANTHER" id="PTHR30413:SF8">
    <property type="entry name" value="TRANSPORT PERMEASE PROTEIN"/>
    <property type="match status" value="1"/>
</dbReference>
<feature type="transmembrane region" description="Helical" evidence="9">
    <location>
        <begin position="68"/>
        <end position="88"/>
    </location>
</feature>
<feature type="transmembrane region" description="Helical" evidence="9">
    <location>
        <begin position="247"/>
        <end position="265"/>
    </location>
</feature>
<evidence type="ECO:0000256" key="9">
    <source>
        <dbReference type="RuleBase" id="RU361157"/>
    </source>
</evidence>
<gene>
    <name evidence="11" type="ORF">BBOH_0851</name>
</gene>
<keyword evidence="6 9" id="KW-0812">Transmembrane</keyword>
<dbReference type="AlphaFoldDB" id="A0A086ZHP4"/>
<keyword evidence="12" id="KW-1185">Reference proteome</keyword>
<keyword evidence="7 9" id="KW-1133">Transmembrane helix</keyword>
<evidence type="ECO:0000256" key="8">
    <source>
        <dbReference type="ARBA" id="ARBA00023136"/>
    </source>
</evidence>
<keyword evidence="5" id="KW-0997">Cell inner membrane</keyword>
<feature type="transmembrane region" description="Helical" evidence="9">
    <location>
        <begin position="155"/>
        <end position="173"/>
    </location>
</feature>
<comment type="subcellular location">
    <subcellularLocation>
        <location evidence="1">Cell inner membrane</location>
        <topology evidence="1">Multi-pass membrane protein</topology>
    </subcellularLocation>
    <subcellularLocation>
        <location evidence="9">Cell membrane</location>
        <topology evidence="9">Multi-pass membrane protein</topology>
    </subcellularLocation>
</comment>
<comment type="similarity">
    <text evidence="2 9">Belongs to the ABC-2 integral membrane protein family.</text>
</comment>
<dbReference type="InterPro" id="IPR047817">
    <property type="entry name" value="ABC2_TM_bact-type"/>
</dbReference>
<dbReference type="GO" id="GO:0005886">
    <property type="term" value="C:plasma membrane"/>
    <property type="evidence" value="ECO:0007669"/>
    <property type="project" value="UniProtKB-SubCell"/>
</dbReference>
<dbReference type="STRING" id="1437606.BBOH_0851"/>
<dbReference type="RefSeq" id="WP_033521452.1">
    <property type="nucleotide sequence ID" value="NZ_JDUS01000007.1"/>
</dbReference>